<keyword evidence="5" id="KW-1185">Reference proteome</keyword>
<dbReference type="Proteomes" id="UP000242547">
    <property type="component" value="Unassembled WGS sequence"/>
</dbReference>
<feature type="transmembrane region" description="Helical" evidence="1">
    <location>
        <begin position="66"/>
        <end position="88"/>
    </location>
</feature>
<dbReference type="GeneID" id="48888784"/>
<keyword evidence="1" id="KW-0472">Membrane</keyword>
<gene>
    <name evidence="2" type="ORF">BUY44_06470</name>
    <name evidence="4" type="ORF">BUY47_03910</name>
    <name evidence="3" type="ORF">BUY48_07735</name>
</gene>
<evidence type="ECO:0000313" key="4">
    <source>
        <dbReference type="EMBL" id="PTF14572.1"/>
    </source>
</evidence>
<accession>A0A2K4DQM6</accession>
<feature type="transmembrane region" description="Helical" evidence="1">
    <location>
        <begin position="158"/>
        <end position="179"/>
    </location>
</feature>
<evidence type="ECO:0000313" key="7">
    <source>
        <dbReference type="Proteomes" id="UP000243350"/>
    </source>
</evidence>
<dbReference type="InterPro" id="IPR036259">
    <property type="entry name" value="MFS_trans_sf"/>
</dbReference>
<proteinExistence type="predicted"/>
<dbReference type="EMBL" id="PYZI01000003">
    <property type="protein sequence ID" value="PTF14572.1"/>
    <property type="molecule type" value="Genomic_DNA"/>
</dbReference>
<dbReference type="Proteomes" id="UP000242088">
    <property type="component" value="Unassembled WGS sequence"/>
</dbReference>
<sequence>MRTNDKVLLENINDYFSHKGMAPNLIDDAKENLRTDLKKSEARDQDYLEYRGKSPAQIILTIQRNLFGLQLNPVVFFIVNFVLISYLYDKQYVPFQAATTISIFYCIVVFPLSIIINLRVERKKYLYSNRPEILIGYSIAIITLVLIIMRAFNFTWGIIPITIYSHQFVFFVGIILGLAGVFFKRLEYTVIGLLFCQKTIDAVITNPEIAQIFSLLIWIIIVVLIIFYTIRLSSRTKV</sequence>
<dbReference type="OrthoDB" id="2413739at2"/>
<keyword evidence="1" id="KW-0812">Transmembrane</keyword>
<dbReference type="SUPFAM" id="SSF103473">
    <property type="entry name" value="MFS general substrate transporter"/>
    <property type="match status" value="1"/>
</dbReference>
<feature type="transmembrane region" description="Helical" evidence="1">
    <location>
        <begin position="132"/>
        <end position="152"/>
    </location>
</feature>
<reference evidence="2" key="3">
    <citation type="submission" date="2018-03" db="EMBL/GenBank/DDBJ databases">
        <authorList>
            <person name="Keele B.F."/>
        </authorList>
    </citation>
    <scope>NUCLEOTIDE SEQUENCE</scope>
    <source>
        <strain evidence="3">SNUC 4143</strain>
        <strain evidence="2">SNUC 761</strain>
    </source>
</reference>
<evidence type="ECO:0008006" key="8">
    <source>
        <dbReference type="Google" id="ProtNLM"/>
    </source>
</evidence>
<keyword evidence="1" id="KW-1133">Transmembrane helix</keyword>
<organism evidence="2 6">
    <name type="scientific">Staphylococcus devriesei</name>
    <dbReference type="NCBI Taxonomy" id="586733"/>
    <lineage>
        <taxon>Bacteria</taxon>
        <taxon>Bacillati</taxon>
        <taxon>Bacillota</taxon>
        <taxon>Bacilli</taxon>
        <taxon>Bacillales</taxon>
        <taxon>Staphylococcaceae</taxon>
        <taxon>Staphylococcus</taxon>
    </lineage>
</organism>
<dbReference type="RefSeq" id="WP_103166121.1">
    <property type="nucleotide sequence ID" value="NZ_CP130489.1"/>
</dbReference>
<evidence type="ECO:0000313" key="6">
    <source>
        <dbReference type="Proteomes" id="UP000242547"/>
    </source>
</evidence>
<protein>
    <recommendedName>
        <fullName evidence="8">DUF1129 domain-containing protein</fullName>
    </recommendedName>
</protein>
<reference evidence="5 6" key="1">
    <citation type="journal article" date="2016" name="Front. Microbiol.">
        <title>Comprehensive Phylogenetic Analysis of Bovine Non-aureus Staphylococci Species Based on Whole-Genome Sequencing.</title>
        <authorList>
            <person name="Naushad S."/>
            <person name="Barkema H.W."/>
            <person name="Luby C."/>
            <person name="Condas L.A."/>
            <person name="Nobrega D.B."/>
            <person name="Carson D.A."/>
            <person name="De Buck J."/>
        </authorList>
    </citation>
    <scope>NUCLEOTIDE SEQUENCE [LARGE SCALE GENOMIC DNA]</scope>
    <source>
        <strain evidence="4 5">SNUC 1409</strain>
        <strain evidence="3 7">SNUC 4143</strain>
        <strain evidence="2 6">SNUC 761</strain>
    </source>
</reference>
<feature type="transmembrane region" description="Helical" evidence="1">
    <location>
        <begin position="210"/>
        <end position="230"/>
    </location>
</feature>
<evidence type="ECO:0000256" key="1">
    <source>
        <dbReference type="SAM" id="Phobius"/>
    </source>
</evidence>
<evidence type="ECO:0000313" key="5">
    <source>
        <dbReference type="Proteomes" id="UP000242088"/>
    </source>
</evidence>
<dbReference type="AlphaFoldDB" id="A0A2K4DQM6"/>
<comment type="caution">
    <text evidence="2">The sequence shown here is derived from an EMBL/GenBank/DDBJ whole genome shotgun (WGS) entry which is preliminary data.</text>
</comment>
<reference evidence="4" key="2">
    <citation type="submission" date="2018-03" db="EMBL/GenBank/DDBJ databases">
        <authorList>
            <person name="Naushad S."/>
        </authorList>
    </citation>
    <scope>NUCLEOTIDE SEQUENCE</scope>
    <source>
        <strain evidence="4">SNUC 1409</strain>
    </source>
</reference>
<name>A0A2K4DQM6_9STAP</name>
<dbReference type="Proteomes" id="UP000243350">
    <property type="component" value="Unassembled WGS sequence"/>
</dbReference>
<dbReference type="EMBL" id="PYZH01000044">
    <property type="protein sequence ID" value="PTF14132.1"/>
    <property type="molecule type" value="Genomic_DNA"/>
</dbReference>
<feature type="transmembrane region" description="Helical" evidence="1">
    <location>
        <begin position="100"/>
        <end position="120"/>
    </location>
</feature>
<evidence type="ECO:0000313" key="3">
    <source>
        <dbReference type="EMBL" id="PTF14132.1"/>
    </source>
</evidence>
<dbReference type="EMBL" id="PYZL01000036">
    <property type="protein sequence ID" value="PTE73284.1"/>
    <property type="molecule type" value="Genomic_DNA"/>
</dbReference>
<evidence type="ECO:0000313" key="2">
    <source>
        <dbReference type="EMBL" id="PTE73284.1"/>
    </source>
</evidence>